<keyword evidence="2" id="KW-1185">Reference proteome</keyword>
<evidence type="ECO:0000313" key="2">
    <source>
        <dbReference type="Proteomes" id="UP000241010"/>
    </source>
</evidence>
<sequence length="128" mass="14502">MSPDSHDQQIGLAALSYVARRQGARQKLRMSIIIHAERDGEMLNLQVRFVVPRGRQREQQDILFKAGNTALRLVVTAYAEPARWHRPSSPLWHARSFHRTFQLLNSDCIGAKSPTSPCSVQRPVLSSE</sequence>
<dbReference type="AlphaFoldDB" id="A0A2T4JZL1"/>
<evidence type="ECO:0000313" key="1">
    <source>
        <dbReference type="EMBL" id="PTE23350.1"/>
    </source>
</evidence>
<reference evidence="1 2" key="1">
    <citation type="submission" date="2018-03" db="EMBL/GenBank/DDBJ databases">
        <title>Cereibacter changlensis.</title>
        <authorList>
            <person name="Meyer T.E."/>
            <person name="Miller S."/>
            <person name="Lodha T."/>
            <person name="Gandham S."/>
            <person name="Chintalapati S."/>
            <person name="Chintalapati V.R."/>
        </authorList>
    </citation>
    <scope>NUCLEOTIDE SEQUENCE [LARGE SCALE GENOMIC DNA]</scope>
    <source>
        <strain evidence="1 2">JA139</strain>
    </source>
</reference>
<dbReference type="EMBL" id="PZKG01000006">
    <property type="protein sequence ID" value="PTE23350.1"/>
    <property type="molecule type" value="Genomic_DNA"/>
</dbReference>
<name>A0A2T4JZL1_9RHOB</name>
<proteinExistence type="predicted"/>
<gene>
    <name evidence="1" type="ORF">C5F48_02495</name>
</gene>
<comment type="caution">
    <text evidence="1">The sequence shown here is derived from an EMBL/GenBank/DDBJ whole genome shotgun (WGS) entry which is preliminary data.</text>
</comment>
<organism evidence="1 2">
    <name type="scientific">Cereibacter changlensis JA139</name>
    <dbReference type="NCBI Taxonomy" id="1188249"/>
    <lineage>
        <taxon>Bacteria</taxon>
        <taxon>Pseudomonadati</taxon>
        <taxon>Pseudomonadota</taxon>
        <taxon>Alphaproteobacteria</taxon>
        <taxon>Rhodobacterales</taxon>
        <taxon>Paracoccaceae</taxon>
        <taxon>Cereibacter</taxon>
    </lineage>
</organism>
<dbReference type="Proteomes" id="UP000241010">
    <property type="component" value="Unassembled WGS sequence"/>
</dbReference>
<accession>A0A2T4JZL1</accession>
<protein>
    <submittedName>
        <fullName evidence="1">Uncharacterized protein</fullName>
    </submittedName>
</protein>